<proteinExistence type="predicted"/>
<protein>
    <submittedName>
        <fullName evidence="3">Uncharacterized protein</fullName>
    </submittedName>
</protein>
<dbReference type="EMBL" id="QRBI01000231">
    <property type="protein sequence ID" value="RMB91974.1"/>
    <property type="molecule type" value="Genomic_DNA"/>
</dbReference>
<evidence type="ECO:0000313" key="4">
    <source>
        <dbReference type="Proteomes" id="UP000269221"/>
    </source>
</evidence>
<dbReference type="AlphaFoldDB" id="A0A3M0IT15"/>
<feature type="compositionally biased region" description="Basic and acidic residues" evidence="1">
    <location>
        <begin position="53"/>
        <end position="71"/>
    </location>
</feature>
<feature type="chain" id="PRO_5018141627" evidence="2">
    <location>
        <begin position="19"/>
        <end position="71"/>
    </location>
</feature>
<name>A0A3M0IT15_HIRRU</name>
<reference evidence="3 4" key="1">
    <citation type="submission" date="2018-07" db="EMBL/GenBank/DDBJ databases">
        <title>A high quality draft genome assembly of the barn swallow (H. rustica rustica).</title>
        <authorList>
            <person name="Formenti G."/>
            <person name="Chiara M."/>
            <person name="Poveda L."/>
            <person name="Francoijs K.-J."/>
            <person name="Bonisoli-Alquati A."/>
            <person name="Canova L."/>
            <person name="Gianfranceschi L."/>
            <person name="Horner D.S."/>
            <person name="Saino N."/>
        </authorList>
    </citation>
    <scope>NUCLEOTIDE SEQUENCE [LARGE SCALE GENOMIC DNA]</scope>
    <source>
        <strain evidence="3">Chelidonia</strain>
        <tissue evidence="3">Blood</tissue>
    </source>
</reference>
<feature type="compositionally biased region" description="Basic and acidic residues" evidence="1">
    <location>
        <begin position="30"/>
        <end position="45"/>
    </location>
</feature>
<dbReference type="Proteomes" id="UP000269221">
    <property type="component" value="Unassembled WGS sequence"/>
</dbReference>
<keyword evidence="2" id="KW-0732">Signal</keyword>
<gene>
    <name evidence="3" type="ORF">DUI87_31503</name>
</gene>
<evidence type="ECO:0000256" key="2">
    <source>
        <dbReference type="SAM" id="SignalP"/>
    </source>
</evidence>
<accession>A0A3M0IT15</accession>
<evidence type="ECO:0000256" key="1">
    <source>
        <dbReference type="SAM" id="MobiDB-lite"/>
    </source>
</evidence>
<feature type="signal peptide" evidence="2">
    <location>
        <begin position="1"/>
        <end position="18"/>
    </location>
</feature>
<evidence type="ECO:0000313" key="3">
    <source>
        <dbReference type="EMBL" id="RMB91974.1"/>
    </source>
</evidence>
<feature type="region of interest" description="Disordered" evidence="1">
    <location>
        <begin position="24"/>
        <end position="71"/>
    </location>
</feature>
<keyword evidence="4" id="KW-1185">Reference proteome</keyword>
<organism evidence="3 4">
    <name type="scientific">Hirundo rustica rustica</name>
    <dbReference type="NCBI Taxonomy" id="333673"/>
    <lineage>
        <taxon>Eukaryota</taxon>
        <taxon>Metazoa</taxon>
        <taxon>Chordata</taxon>
        <taxon>Craniata</taxon>
        <taxon>Vertebrata</taxon>
        <taxon>Euteleostomi</taxon>
        <taxon>Archelosauria</taxon>
        <taxon>Archosauria</taxon>
        <taxon>Dinosauria</taxon>
        <taxon>Saurischia</taxon>
        <taxon>Theropoda</taxon>
        <taxon>Coelurosauria</taxon>
        <taxon>Aves</taxon>
        <taxon>Neognathae</taxon>
        <taxon>Neoaves</taxon>
        <taxon>Telluraves</taxon>
        <taxon>Australaves</taxon>
        <taxon>Passeriformes</taxon>
        <taxon>Sylvioidea</taxon>
        <taxon>Hirundinidae</taxon>
        <taxon>Hirundo</taxon>
    </lineage>
</organism>
<comment type="caution">
    <text evidence="3">The sequence shown here is derived from an EMBL/GenBank/DDBJ whole genome shotgun (WGS) entry which is preliminary data.</text>
</comment>
<sequence>MAAFNGLVLWLDVTLVPGMKCSVDIDQPWDQEKRREEKRREEKRREEKKRRERREEKREERREREENGILW</sequence>